<organism evidence="2 3">
    <name type="scientific">Steinernema glaseri</name>
    <dbReference type="NCBI Taxonomy" id="37863"/>
    <lineage>
        <taxon>Eukaryota</taxon>
        <taxon>Metazoa</taxon>
        <taxon>Ecdysozoa</taxon>
        <taxon>Nematoda</taxon>
        <taxon>Chromadorea</taxon>
        <taxon>Rhabditida</taxon>
        <taxon>Tylenchina</taxon>
        <taxon>Panagrolaimomorpha</taxon>
        <taxon>Strongyloidoidea</taxon>
        <taxon>Steinernematidae</taxon>
        <taxon>Steinernema</taxon>
    </lineage>
</organism>
<dbReference type="WBParaSite" id="L893_g23482.t1">
    <property type="protein sequence ID" value="L893_g23482.t1"/>
    <property type="gene ID" value="L893_g23482"/>
</dbReference>
<evidence type="ECO:0000313" key="2">
    <source>
        <dbReference type="Proteomes" id="UP000095287"/>
    </source>
</evidence>
<name>A0A1I7Z6R9_9BILA</name>
<evidence type="ECO:0000256" key="1">
    <source>
        <dbReference type="SAM" id="MobiDB-lite"/>
    </source>
</evidence>
<proteinExistence type="predicted"/>
<evidence type="ECO:0000313" key="3">
    <source>
        <dbReference type="WBParaSite" id="L893_g23482.t1"/>
    </source>
</evidence>
<feature type="region of interest" description="Disordered" evidence="1">
    <location>
        <begin position="1"/>
        <end position="45"/>
    </location>
</feature>
<sequence length="185" mass="21190">MQTKKRSWSLELLEPNKKESAEEASMKHGQCLGRPQNDRNSKTVQNHTFQRGIRTKESLKSYFRRGVQHWKPAFSLAAQSAKERQTVAPRGRTSLMDPIDAADCPRRRTATEMSVDTSLFCKTHMRNWGLATFGEVVFGRDWDVACCEIWRLTACSRTRRDLIVFCCLFFMSGKGGPLEEVAVNR</sequence>
<accession>A0A1I7Z6R9</accession>
<reference evidence="3" key="1">
    <citation type="submission" date="2016-11" db="UniProtKB">
        <authorList>
            <consortium name="WormBaseParasite"/>
        </authorList>
    </citation>
    <scope>IDENTIFICATION</scope>
</reference>
<feature type="compositionally biased region" description="Basic and acidic residues" evidence="1">
    <location>
        <begin position="14"/>
        <end position="26"/>
    </location>
</feature>
<dbReference type="AlphaFoldDB" id="A0A1I7Z6R9"/>
<keyword evidence="2" id="KW-1185">Reference proteome</keyword>
<protein>
    <submittedName>
        <fullName evidence="3">Uncharacterized protein</fullName>
    </submittedName>
</protein>
<dbReference type="Proteomes" id="UP000095287">
    <property type="component" value="Unplaced"/>
</dbReference>